<dbReference type="Gene3D" id="2.160.20.10">
    <property type="entry name" value="Single-stranded right-handed beta-helix, Pectin lyase-like"/>
    <property type="match status" value="1"/>
</dbReference>
<dbReference type="GeneID" id="90511732"/>
<proteinExistence type="predicted"/>
<dbReference type="STRING" id="634500.EbC_17040"/>
<dbReference type="InterPro" id="IPR012334">
    <property type="entry name" value="Pectin_lyas_fold"/>
</dbReference>
<accession>D8MQX8</accession>
<dbReference type="HOGENOM" id="CLU_022798_0_0_6"/>
<dbReference type="eggNOG" id="COG5434">
    <property type="taxonomic scope" value="Bacteria"/>
</dbReference>
<evidence type="ECO:0000313" key="2">
    <source>
        <dbReference type="EMBL" id="CAX59235.1"/>
    </source>
</evidence>
<organism evidence="3">
    <name type="scientific">Erwinia billingiae (strain Eb661)</name>
    <dbReference type="NCBI Taxonomy" id="634500"/>
    <lineage>
        <taxon>Bacteria</taxon>
        <taxon>Pseudomonadati</taxon>
        <taxon>Pseudomonadota</taxon>
        <taxon>Gammaproteobacteria</taxon>
        <taxon>Enterobacterales</taxon>
        <taxon>Erwiniaceae</taxon>
        <taxon>Erwinia</taxon>
    </lineage>
</organism>
<reference evidence="2 3" key="1">
    <citation type="journal article" date="2010" name="BMC Genomics">
        <title>Genome comparison of the epiphytic bacteria Erwinia billingiae and E. tasmaniensis with the pear pathogen E. pyrifoliae.</title>
        <authorList>
            <person name="Kube M."/>
            <person name="Migdoll A.M."/>
            <person name="Gehring I."/>
            <person name="Heitmann K."/>
            <person name="Mayer Y."/>
            <person name="Kuhl H."/>
            <person name="Knaust F."/>
            <person name="Geider K."/>
            <person name="Reinhardt R."/>
        </authorList>
    </citation>
    <scope>NUCLEOTIDE SEQUENCE [LARGE SCALE GENOMIC DNA]</scope>
    <source>
        <strain evidence="2 3">Eb661</strain>
    </source>
</reference>
<feature type="domain" description="Rhamnogalacturonase A/B/Epimerase-like pectate lyase" evidence="1">
    <location>
        <begin position="74"/>
        <end position="123"/>
    </location>
</feature>
<dbReference type="Proteomes" id="UP000008793">
    <property type="component" value="Chromosome"/>
</dbReference>
<dbReference type="InterPro" id="IPR024535">
    <property type="entry name" value="RHGA/B-epi-like_pectate_lyase"/>
</dbReference>
<gene>
    <name evidence="2" type="ordered locus">EbC_17040</name>
</gene>
<dbReference type="EMBL" id="FP236843">
    <property type="protein sequence ID" value="CAX59235.1"/>
    <property type="molecule type" value="Genomic_DNA"/>
</dbReference>
<sequence length="583" mass="63962">MIEVNCFADLRTTAPTKAGDIAALKRYYDKDSSFHGGGDFVGFLGTTTLSDDGGSMAKGSTFYWKRIINDTEQVNLYHFGAKGDGVTDDTDAFKRMFSWSQGYDVNAKDIGVRFPAGKFLISPVDLSASEIPCFALYGDDAPYGVTPRTVINSDKSINTVFKVNARRTIIRGISWNGQATADTASNTGAITADMLSNVQPFFENTTIEGEFVNIRCFRVQYNGGTAVKLLDTLDTRFDQIYSQNTYARVFDVSWSNSPNGVWDHSTAIELSNANFQYGYGDATLKMPRLTQGLIRNVWVEHTRFPGDLSNGQWIIDALSLEDCANPLLLNNSRVLLRQLSLQAGATVNLDNTSDRWLSGYESGWRRDENFGTTMTGSMKAGWYSGYKLSNTSDTDKWYRIGKFVFPKANQQWTLEMVSKQSTANPSGTAASPLQTISSGVTYLNLQRCVSSVWADMFHRGTTAVVDVKYARSYQNIVEVWVKLKAGSGDTMFNVRSTGPTRFEAGECSLFTPDLSEVTDLTTVGTVTPNARLSFHNGLAGIGANENGVVTLATTEAASPVSAAPVGYITLNVNGIDRKFPYFS</sequence>
<protein>
    <submittedName>
        <fullName evidence="2">Similar to exopolysaccharide biosynthesis protein CpsF</fullName>
    </submittedName>
</protein>
<dbReference type="SUPFAM" id="SSF51126">
    <property type="entry name" value="Pectin lyase-like"/>
    <property type="match status" value="1"/>
</dbReference>
<dbReference type="InterPro" id="IPR011050">
    <property type="entry name" value="Pectin_lyase_fold/virulence"/>
</dbReference>
<dbReference type="AlphaFoldDB" id="D8MQX8"/>
<name>D8MQX8_ERWBE</name>
<dbReference type="RefSeq" id="WP_013201728.1">
    <property type="nucleotide sequence ID" value="NC_014306.1"/>
</dbReference>
<dbReference type="Pfam" id="PF12708">
    <property type="entry name" value="Pect-lyase_RHGA_epim"/>
    <property type="match status" value="1"/>
</dbReference>
<dbReference type="KEGG" id="ebi:EbC_17040"/>
<keyword evidence="3" id="KW-1185">Reference proteome</keyword>
<evidence type="ECO:0000259" key="1">
    <source>
        <dbReference type="Pfam" id="PF12708"/>
    </source>
</evidence>
<evidence type="ECO:0000313" key="3">
    <source>
        <dbReference type="Proteomes" id="UP000008793"/>
    </source>
</evidence>